<feature type="chain" id="PRO_5045968861" evidence="1">
    <location>
        <begin position="22"/>
        <end position="286"/>
    </location>
</feature>
<name>A0ABW4HLG4_9BACI</name>
<organism evidence="3 4">
    <name type="scientific">Oceanobacillus luteolus</name>
    <dbReference type="NCBI Taxonomy" id="1274358"/>
    <lineage>
        <taxon>Bacteria</taxon>
        <taxon>Bacillati</taxon>
        <taxon>Bacillota</taxon>
        <taxon>Bacilli</taxon>
        <taxon>Bacillales</taxon>
        <taxon>Bacillaceae</taxon>
        <taxon>Oceanobacillus</taxon>
    </lineage>
</organism>
<evidence type="ECO:0000256" key="1">
    <source>
        <dbReference type="SAM" id="SignalP"/>
    </source>
</evidence>
<dbReference type="EMBL" id="JBHUDE010000005">
    <property type="protein sequence ID" value="MFD1606196.1"/>
    <property type="molecule type" value="Genomic_DNA"/>
</dbReference>
<feature type="domain" description="Metallo-beta-lactamase" evidence="2">
    <location>
        <begin position="36"/>
        <end position="226"/>
    </location>
</feature>
<dbReference type="CDD" id="cd07731">
    <property type="entry name" value="ComA-like_MBL-fold"/>
    <property type="match status" value="1"/>
</dbReference>
<evidence type="ECO:0000259" key="2">
    <source>
        <dbReference type="SMART" id="SM00849"/>
    </source>
</evidence>
<dbReference type="Proteomes" id="UP001597221">
    <property type="component" value="Unassembled WGS sequence"/>
</dbReference>
<dbReference type="PANTHER" id="PTHR30619">
    <property type="entry name" value="DNA INTERNALIZATION/COMPETENCE PROTEIN COMEC/REC2"/>
    <property type="match status" value="1"/>
</dbReference>
<evidence type="ECO:0000313" key="3">
    <source>
        <dbReference type="EMBL" id="MFD1606196.1"/>
    </source>
</evidence>
<feature type="signal peptide" evidence="1">
    <location>
        <begin position="1"/>
        <end position="21"/>
    </location>
</feature>
<dbReference type="Pfam" id="PF00753">
    <property type="entry name" value="Lactamase_B"/>
    <property type="match status" value="1"/>
</dbReference>
<evidence type="ECO:0000313" key="4">
    <source>
        <dbReference type="Proteomes" id="UP001597221"/>
    </source>
</evidence>
<dbReference type="SUPFAM" id="SSF56281">
    <property type="entry name" value="Metallo-hydrolase/oxidoreductase"/>
    <property type="match status" value="1"/>
</dbReference>
<proteinExistence type="predicted"/>
<reference evidence="4" key="1">
    <citation type="journal article" date="2019" name="Int. J. Syst. Evol. Microbiol.">
        <title>The Global Catalogue of Microorganisms (GCM) 10K type strain sequencing project: providing services to taxonomists for standard genome sequencing and annotation.</title>
        <authorList>
            <consortium name="The Broad Institute Genomics Platform"/>
            <consortium name="The Broad Institute Genome Sequencing Center for Infectious Disease"/>
            <person name="Wu L."/>
            <person name="Ma J."/>
        </authorList>
    </citation>
    <scope>NUCLEOTIDE SEQUENCE [LARGE SCALE GENOMIC DNA]</scope>
    <source>
        <strain evidence="4">CGMCC 1.12376</strain>
    </source>
</reference>
<comment type="caution">
    <text evidence="3">The sequence shown here is derived from an EMBL/GenBank/DDBJ whole genome shotgun (WGS) entry which is preliminary data.</text>
</comment>
<dbReference type="InterPro" id="IPR052159">
    <property type="entry name" value="Competence_DNA_uptake"/>
</dbReference>
<protein>
    <submittedName>
        <fullName evidence="3">ComEC/Rec2 family competence protein</fullName>
    </submittedName>
</protein>
<gene>
    <name evidence="3" type="ORF">ACFSBH_00735</name>
</gene>
<dbReference type="Gene3D" id="3.60.15.10">
    <property type="entry name" value="Ribonuclease Z/Hydroxyacylglutathione hydrolase-like"/>
    <property type="match status" value="1"/>
</dbReference>
<accession>A0ABW4HLG4</accession>
<dbReference type="PANTHER" id="PTHR30619:SF7">
    <property type="entry name" value="BETA-LACTAMASE DOMAIN PROTEIN"/>
    <property type="match status" value="1"/>
</dbReference>
<dbReference type="RefSeq" id="WP_251514049.1">
    <property type="nucleotide sequence ID" value="NZ_JAMBON010000014.1"/>
</dbReference>
<dbReference type="InterPro" id="IPR001279">
    <property type="entry name" value="Metallo-B-lactamas"/>
</dbReference>
<dbReference type="InterPro" id="IPR035681">
    <property type="entry name" value="ComA-like_MBL"/>
</dbReference>
<keyword evidence="4" id="KW-1185">Reference proteome</keyword>
<dbReference type="InterPro" id="IPR036866">
    <property type="entry name" value="RibonucZ/Hydroxyglut_hydro"/>
</dbReference>
<dbReference type="SMART" id="SM00849">
    <property type="entry name" value="Lactamase_B"/>
    <property type="match status" value="1"/>
</dbReference>
<sequence length="286" mass="32433">MKKWFSFIFILIFIFPASIHADPNPPLRVHFIDVGHGDSVLIETPKGKSVLIDGGQQDAGTKLVDYLNQADIEEIDLMVATHPHFDHIGGLINVMKNFPVKQLIDNGRVDLTKTYLIYQWHILREGIPITTADEKERIPLDDSLDIQVLNSGGDIFSNNESSIVLKVSYNDIDFLFMSDVEAEQEEEIKEKYNLDVEVLKAAHHGFNANTMAFLKEVDPETAVLTYSQSNGYGHPTDRVIKNLRKLKTQIYSTAKSGNILIETDGKDYVIVPQFEPRMEENEEDKQ</sequence>
<keyword evidence="1" id="KW-0732">Signal</keyword>